<accession>A0A364XX89</accession>
<dbReference type="OrthoDB" id="667893at2"/>
<dbReference type="Proteomes" id="UP000251889">
    <property type="component" value="Unassembled WGS sequence"/>
</dbReference>
<proteinExistence type="predicted"/>
<gene>
    <name evidence="1" type="ORF">DQQ10_25815</name>
</gene>
<sequence>MNLTREILKEHGSKQAHKIARYASSSPLTFKLLIDTYLTGPYRVTQRASWPISIVGEAHPKLIRPHLKKLLDFMVRDDVHDAVKRNTMRVLQFVEIPKRNHAQVIDICFELLQSKREAVAIKCFAMTVLSRVIDDKPELQRELKIILEDQLPYSTAAFKSRATKLIKRLPGV</sequence>
<dbReference type="EMBL" id="QMFY01000023">
    <property type="protein sequence ID" value="RAV98023.1"/>
    <property type="molecule type" value="Genomic_DNA"/>
</dbReference>
<dbReference type="AlphaFoldDB" id="A0A364XX89"/>
<evidence type="ECO:0000313" key="1">
    <source>
        <dbReference type="EMBL" id="RAV98023.1"/>
    </source>
</evidence>
<evidence type="ECO:0008006" key="3">
    <source>
        <dbReference type="Google" id="ProtNLM"/>
    </source>
</evidence>
<protein>
    <recommendedName>
        <fullName evidence="3">HEAT repeat domain-containing protein</fullName>
    </recommendedName>
</protein>
<evidence type="ECO:0000313" key="2">
    <source>
        <dbReference type="Proteomes" id="UP000251889"/>
    </source>
</evidence>
<dbReference type="RefSeq" id="WP_112749839.1">
    <property type="nucleotide sequence ID" value="NZ_QMFY01000023.1"/>
</dbReference>
<name>A0A364XX89_9BACT</name>
<reference evidence="1 2" key="1">
    <citation type="submission" date="2018-06" db="EMBL/GenBank/DDBJ databases">
        <title>Chryseolinea flavus sp. nov., a member of the phylum Bacteroidetes isolated from soil.</title>
        <authorList>
            <person name="Li Y."/>
            <person name="Wang J."/>
        </authorList>
    </citation>
    <scope>NUCLEOTIDE SEQUENCE [LARGE SCALE GENOMIC DNA]</scope>
    <source>
        <strain evidence="1 2">SDU1-6</strain>
    </source>
</reference>
<keyword evidence="2" id="KW-1185">Reference proteome</keyword>
<comment type="caution">
    <text evidence="1">The sequence shown here is derived from an EMBL/GenBank/DDBJ whole genome shotgun (WGS) entry which is preliminary data.</text>
</comment>
<organism evidence="1 2">
    <name type="scientific">Pseudochryseolinea flava</name>
    <dbReference type="NCBI Taxonomy" id="2059302"/>
    <lineage>
        <taxon>Bacteria</taxon>
        <taxon>Pseudomonadati</taxon>
        <taxon>Bacteroidota</taxon>
        <taxon>Cytophagia</taxon>
        <taxon>Cytophagales</taxon>
        <taxon>Fulvivirgaceae</taxon>
        <taxon>Pseudochryseolinea</taxon>
    </lineage>
</organism>